<evidence type="ECO:0000313" key="4">
    <source>
        <dbReference type="Proteomes" id="UP001610335"/>
    </source>
</evidence>
<reference evidence="3 4" key="1">
    <citation type="submission" date="2024-07" db="EMBL/GenBank/DDBJ databases">
        <title>Section-level genome sequencing and comparative genomics of Aspergillus sections Usti and Cavernicolus.</title>
        <authorList>
            <consortium name="Lawrence Berkeley National Laboratory"/>
            <person name="Nybo J.L."/>
            <person name="Vesth T.C."/>
            <person name="Theobald S."/>
            <person name="Frisvad J.C."/>
            <person name="Larsen T.O."/>
            <person name="Kjaerboelling I."/>
            <person name="Rothschild-Mancinelli K."/>
            <person name="Lyhne E.K."/>
            <person name="Kogle M.E."/>
            <person name="Barry K."/>
            <person name="Clum A."/>
            <person name="Na H."/>
            <person name="Ledsgaard L."/>
            <person name="Lin J."/>
            <person name="Lipzen A."/>
            <person name="Kuo A."/>
            <person name="Riley R."/>
            <person name="Mondo S."/>
            <person name="LaButti K."/>
            <person name="Haridas S."/>
            <person name="Pangalinan J."/>
            <person name="Salamov A.A."/>
            <person name="Simmons B.A."/>
            <person name="Magnuson J.K."/>
            <person name="Chen J."/>
            <person name="Drula E."/>
            <person name="Henrissat B."/>
            <person name="Wiebenga A."/>
            <person name="Lubbers R.J."/>
            <person name="Gomes A.C."/>
            <person name="Makela M.R."/>
            <person name="Stajich J."/>
            <person name="Grigoriev I.V."/>
            <person name="Mortensen U.H."/>
            <person name="De vries R.P."/>
            <person name="Baker S.E."/>
            <person name="Andersen M.R."/>
        </authorList>
    </citation>
    <scope>NUCLEOTIDE SEQUENCE [LARGE SCALE GENOMIC DNA]</scope>
    <source>
        <strain evidence="3 4">CBS 600.67</strain>
    </source>
</reference>
<evidence type="ECO:0000259" key="2">
    <source>
        <dbReference type="Pfam" id="PF17111"/>
    </source>
</evidence>
<feature type="compositionally biased region" description="Polar residues" evidence="1">
    <location>
        <begin position="417"/>
        <end position="430"/>
    </location>
</feature>
<feature type="region of interest" description="Disordered" evidence="1">
    <location>
        <begin position="382"/>
        <end position="441"/>
    </location>
</feature>
<proteinExistence type="predicted"/>
<evidence type="ECO:0000256" key="1">
    <source>
        <dbReference type="SAM" id="MobiDB-lite"/>
    </source>
</evidence>
<feature type="domain" description="Azaphilone pigments biosynthesis cluster protein L N-terminal" evidence="2">
    <location>
        <begin position="3"/>
        <end position="210"/>
    </location>
</feature>
<evidence type="ECO:0000313" key="3">
    <source>
        <dbReference type="EMBL" id="KAL2813936.1"/>
    </source>
</evidence>
<sequence length="441" mass="48861">MVEAIGMASGLLALSTFAFNASIALYDTVKGFQSHPKHVRDLLDELQALTEVLGPLTDTVSASTDVNLSALDFPLFRCGTACKEFEQEVRKCLSRSDGGKPSLRGWARLRYMGDDITGFRELLSGYKLTISIALAGAHLRRSSATAEHLKAHEDLIRTAKDDLGAQLERLDEKMEHILEKPMTEPSPDASELQQIKDERRSTEKCLQICTELADHINEIGISREDDNDSTGPRDLNTFPHKVVKEGLQECKDSLNTAAAKLGDHMNDIMERLLEKSKTVIRSEEELAELSRLKDQWETTRQCIDICSKADKSFKEDISTIVNHSTGDAVQFMISTDGSIINGSNRGLGWRSRQVGGHLNDATVQQISRDFATMYIRYPENETVRSQSNTSPAAAAETPSQPPSEFIKRHGRGYKLSPHSTPEGSMVSTNLAEGGHSKSWQR</sequence>
<dbReference type="InterPro" id="IPR031348">
    <property type="entry name" value="PigL_N"/>
</dbReference>
<accession>A0ABR4HEN5</accession>
<dbReference type="Pfam" id="PF17111">
    <property type="entry name" value="PigL_N"/>
    <property type="match status" value="1"/>
</dbReference>
<protein>
    <recommendedName>
        <fullName evidence="2">Azaphilone pigments biosynthesis cluster protein L N-terminal domain-containing protein</fullName>
    </recommendedName>
</protein>
<gene>
    <name evidence="3" type="ORF">BDW59DRAFT_154589</name>
</gene>
<name>A0ABR4HEN5_9EURO</name>
<dbReference type="EMBL" id="JBFXLS010000135">
    <property type="protein sequence ID" value="KAL2813936.1"/>
    <property type="molecule type" value="Genomic_DNA"/>
</dbReference>
<comment type="caution">
    <text evidence="3">The sequence shown here is derived from an EMBL/GenBank/DDBJ whole genome shotgun (WGS) entry which is preliminary data.</text>
</comment>
<dbReference type="Proteomes" id="UP001610335">
    <property type="component" value="Unassembled WGS sequence"/>
</dbReference>
<keyword evidence="4" id="KW-1185">Reference proteome</keyword>
<organism evidence="3 4">
    <name type="scientific">Aspergillus cavernicola</name>
    <dbReference type="NCBI Taxonomy" id="176166"/>
    <lineage>
        <taxon>Eukaryota</taxon>
        <taxon>Fungi</taxon>
        <taxon>Dikarya</taxon>
        <taxon>Ascomycota</taxon>
        <taxon>Pezizomycotina</taxon>
        <taxon>Eurotiomycetes</taxon>
        <taxon>Eurotiomycetidae</taxon>
        <taxon>Eurotiales</taxon>
        <taxon>Aspergillaceae</taxon>
        <taxon>Aspergillus</taxon>
        <taxon>Aspergillus subgen. Nidulantes</taxon>
    </lineage>
</organism>